<name>A0A7C3LXH8_9BACT</name>
<evidence type="ECO:0000256" key="6">
    <source>
        <dbReference type="SAM" id="Phobius"/>
    </source>
</evidence>
<feature type="transmembrane region" description="Helical" evidence="6">
    <location>
        <begin position="111"/>
        <end position="132"/>
    </location>
</feature>
<dbReference type="PROSITE" id="PS50850">
    <property type="entry name" value="MFS"/>
    <property type="match status" value="1"/>
</dbReference>
<accession>A0A7C3LXH8</accession>
<feature type="transmembrane region" description="Helical" evidence="6">
    <location>
        <begin position="385"/>
        <end position="404"/>
    </location>
</feature>
<dbReference type="AlphaFoldDB" id="A0A7C3LXH8"/>
<evidence type="ECO:0000313" key="8">
    <source>
        <dbReference type="EMBL" id="HFT93764.1"/>
    </source>
</evidence>
<organism evidence="8">
    <name type="scientific">Leptospirillum ferriphilum</name>
    <dbReference type="NCBI Taxonomy" id="178606"/>
    <lineage>
        <taxon>Bacteria</taxon>
        <taxon>Pseudomonadati</taxon>
        <taxon>Nitrospirota</taxon>
        <taxon>Nitrospiria</taxon>
        <taxon>Nitrospirales</taxon>
        <taxon>Nitrospiraceae</taxon>
        <taxon>Leptospirillum</taxon>
    </lineage>
</organism>
<evidence type="ECO:0000256" key="3">
    <source>
        <dbReference type="ARBA" id="ARBA00022692"/>
    </source>
</evidence>
<feature type="transmembrane region" description="Helical" evidence="6">
    <location>
        <begin position="259"/>
        <end position="280"/>
    </location>
</feature>
<feature type="transmembrane region" description="Helical" evidence="6">
    <location>
        <begin position="85"/>
        <end position="105"/>
    </location>
</feature>
<feature type="transmembrane region" description="Helical" evidence="6">
    <location>
        <begin position="348"/>
        <end position="365"/>
    </location>
</feature>
<feature type="transmembrane region" description="Helical" evidence="6">
    <location>
        <begin position="174"/>
        <end position="193"/>
    </location>
</feature>
<reference evidence="8" key="1">
    <citation type="journal article" date="2020" name="mSystems">
        <title>Genome- and Community-Level Interaction Insights into Carbon Utilization and Element Cycling Functions of Hydrothermarchaeota in Hydrothermal Sediment.</title>
        <authorList>
            <person name="Zhou Z."/>
            <person name="Liu Y."/>
            <person name="Xu W."/>
            <person name="Pan J."/>
            <person name="Luo Z.H."/>
            <person name="Li M."/>
        </authorList>
    </citation>
    <scope>NUCLEOTIDE SEQUENCE [LARGE SCALE GENOMIC DNA]</scope>
    <source>
        <strain evidence="8">SpSt-902</strain>
    </source>
</reference>
<feature type="transmembrane region" description="Helical" evidence="6">
    <location>
        <begin position="318"/>
        <end position="341"/>
    </location>
</feature>
<comment type="subcellular location">
    <subcellularLocation>
        <location evidence="1">Membrane</location>
        <topology evidence="1">Multi-pass membrane protein</topology>
    </subcellularLocation>
</comment>
<dbReference type="Pfam" id="PF07690">
    <property type="entry name" value="MFS_1"/>
    <property type="match status" value="1"/>
</dbReference>
<evidence type="ECO:0000256" key="2">
    <source>
        <dbReference type="ARBA" id="ARBA00022448"/>
    </source>
</evidence>
<dbReference type="Gene3D" id="1.20.1250.20">
    <property type="entry name" value="MFS general substrate transporter like domains"/>
    <property type="match status" value="2"/>
</dbReference>
<keyword evidence="5 6" id="KW-0472">Membrane</keyword>
<evidence type="ECO:0000256" key="5">
    <source>
        <dbReference type="ARBA" id="ARBA00023136"/>
    </source>
</evidence>
<feature type="transmembrane region" description="Helical" evidence="6">
    <location>
        <begin position="54"/>
        <end position="78"/>
    </location>
</feature>
<dbReference type="InterPro" id="IPR011701">
    <property type="entry name" value="MFS"/>
</dbReference>
<dbReference type="GO" id="GO:0022857">
    <property type="term" value="F:transmembrane transporter activity"/>
    <property type="evidence" value="ECO:0007669"/>
    <property type="project" value="InterPro"/>
</dbReference>
<proteinExistence type="predicted"/>
<feature type="domain" description="Major facilitator superfamily (MFS) profile" evidence="7">
    <location>
        <begin position="20"/>
        <end position="407"/>
    </location>
</feature>
<feature type="transmembrane region" description="Helical" evidence="6">
    <location>
        <begin position="221"/>
        <end position="247"/>
    </location>
</feature>
<evidence type="ECO:0000259" key="7">
    <source>
        <dbReference type="PROSITE" id="PS50850"/>
    </source>
</evidence>
<dbReference type="EMBL" id="DTMM01000155">
    <property type="protein sequence ID" value="HFT93764.1"/>
    <property type="molecule type" value="Genomic_DNA"/>
</dbReference>
<feature type="transmembrane region" description="Helical" evidence="6">
    <location>
        <begin position="15"/>
        <end position="34"/>
    </location>
</feature>
<dbReference type="SUPFAM" id="SSF103473">
    <property type="entry name" value="MFS general substrate transporter"/>
    <property type="match status" value="1"/>
</dbReference>
<dbReference type="PANTHER" id="PTHR23505">
    <property type="entry name" value="SPINSTER"/>
    <property type="match status" value="1"/>
</dbReference>
<feature type="transmembrane region" description="Helical" evidence="6">
    <location>
        <begin position="144"/>
        <end position="168"/>
    </location>
</feature>
<keyword evidence="2" id="KW-0813">Transport</keyword>
<dbReference type="InterPro" id="IPR036259">
    <property type="entry name" value="MFS_trans_sf"/>
</dbReference>
<keyword evidence="4 6" id="KW-1133">Transmembrane helix</keyword>
<dbReference type="PANTHER" id="PTHR23505:SF79">
    <property type="entry name" value="PROTEIN SPINSTER"/>
    <property type="match status" value="1"/>
</dbReference>
<gene>
    <name evidence="8" type="ORF">ENX03_07505</name>
</gene>
<evidence type="ECO:0000256" key="1">
    <source>
        <dbReference type="ARBA" id="ARBA00004141"/>
    </source>
</evidence>
<comment type="caution">
    <text evidence="8">The sequence shown here is derived from an EMBL/GenBank/DDBJ whole genome shotgun (WGS) entry which is preliminary data.</text>
</comment>
<dbReference type="InterPro" id="IPR020846">
    <property type="entry name" value="MFS_dom"/>
</dbReference>
<feature type="transmembrane region" description="Helical" evidence="6">
    <location>
        <begin position="292"/>
        <end position="312"/>
    </location>
</feature>
<evidence type="ECO:0000256" key="4">
    <source>
        <dbReference type="ARBA" id="ARBA00022989"/>
    </source>
</evidence>
<dbReference type="GO" id="GO:0016020">
    <property type="term" value="C:membrane"/>
    <property type="evidence" value="ECO:0007669"/>
    <property type="project" value="UniProtKB-SubCell"/>
</dbReference>
<sequence>MPELSRLCCRLPDGLGPSGLAFLLLFSNLLNYLDRQLFLSLFPLFRLRFSIPDLTLGLLASSFTAVYVLIAPFAGILIRSLSPGVLISGGILTFSAGMAITGLAPDLRFLFAGRMLTGAGEAVLTTLAPVFLMNRNFARVQGTGAGLGIFYAAIPVGSAMGFALGAIFPRTWDFQYALLIPVLPGILLSFLIYRSFGRTRDDEISFKGKGHFREGFFKKSVLLSFFVQSAITFVLGGMAAWISVYLTRVKGMGLSRANFFSSGALFFGGLSGILLGGILLDRERCEESGAWGFRTTFGGLVLGAAGIIIVLAAPANGWLMQGLILATFGLFLGTVPVNCLILTRNPPLVSAPLMGLSLLISHVFGDLPSPSLIGWASQKSSLDHSLGFFLLVPVFSAMMAVFLYRKV</sequence>
<protein>
    <submittedName>
        <fullName evidence="8">MFS transporter</fullName>
    </submittedName>
</protein>
<dbReference type="InterPro" id="IPR044770">
    <property type="entry name" value="MFS_spinster-like"/>
</dbReference>
<keyword evidence="3 6" id="KW-0812">Transmembrane</keyword>